<gene>
    <name evidence="1" type="ORF">GCM10009819_06330</name>
</gene>
<dbReference type="RefSeq" id="WP_344369388.1">
    <property type="nucleotide sequence ID" value="NZ_BAAAPW010000001.1"/>
</dbReference>
<comment type="caution">
    <text evidence="1">The sequence shown here is derived from an EMBL/GenBank/DDBJ whole genome shotgun (WGS) entry which is preliminary data.</text>
</comment>
<name>A0ABN2U228_9MICO</name>
<keyword evidence="2" id="KW-1185">Reference proteome</keyword>
<sequence length="106" mass="11417">MTVQLRRYEVGADALDAFVDWWREHLVPARRAAGFEIEFACALPGTGEFVWAVSTPGEPEQFAGAEQAYLNSPQRSAAMDALPAPIVSRRVDVAITLVAAGVPCDA</sequence>
<reference evidence="1 2" key="1">
    <citation type="journal article" date="2019" name="Int. J. Syst. Evol. Microbiol.">
        <title>The Global Catalogue of Microorganisms (GCM) 10K type strain sequencing project: providing services to taxonomists for standard genome sequencing and annotation.</title>
        <authorList>
            <consortium name="The Broad Institute Genomics Platform"/>
            <consortium name="The Broad Institute Genome Sequencing Center for Infectious Disease"/>
            <person name="Wu L."/>
            <person name="Ma J."/>
        </authorList>
    </citation>
    <scope>NUCLEOTIDE SEQUENCE [LARGE SCALE GENOMIC DNA]</scope>
    <source>
        <strain evidence="1 2">JCM 15672</strain>
    </source>
</reference>
<accession>A0ABN2U228</accession>
<dbReference type="Proteomes" id="UP001501196">
    <property type="component" value="Unassembled WGS sequence"/>
</dbReference>
<organism evidence="1 2">
    <name type="scientific">Agromyces tropicus</name>
    <dbReference type="NCBI Taxonomy" id="555371"/>
    <lineage>
        <taxon>Bacteria</taxon>
        <taxon>Bacillati</taxon>
        <taxon>Actinomycetota</taxon>
        <taxon>Actinomycetes</taxon>
        <taxon>Micrococcales</taxon>
        <taxon>Microbacteriaceae</taxon>
        <taxon>Agromyces</taxon>
    </lineage>
</organism>
<evidence type="ECO:0000313" key="1">
    <source>
        <dbReference type="EMBL" id="GAA2025984.1"/>
    </source>
</evidence>
<dbReference type="EMBL" id="BAAAPW010000001">
    <property type="protein sequence ID" value="GAA2025984.1"/>
    <property type="molecule type" value="Genomic_DNA"/>
</dbReference>
<evidence type="ECO:0008006" key="3">
    <source>
        <dbReference type="Google" id="ProtNLM"/>
    </source>
</evidence>
<proteinExistence type="predicted"/>
<protein>
    <recommendedName>
        <fullName evidence="3">NIPSNAP domain-containing protein</fullName>
    </recommendedName>
</protein>
<evidence type="ECO:0000313" key="2">
    <source>
        <dbReference type="Proteomes" id="UP001501196"/>
    </source>
</evidence>